<reference evidence="3" key="1">
    <citation type="submission" date="2016-10" db="EMBL/GenBank/DDBJ databases">
        <authorList>
            <person name="Varghese N."/>
            <person name="Submissions S."/>
        </authorList>
    </citation>
    <scope>NUCLEOTIDE SEQUENCE [LARGE SCALE GENOMIC DNA]</scope>
    <source>
        <strain evidence="3">DSM 16471</strain>
    </source>
</reference>
<keyword evidence="1" id="KW-1133">Transmembrane helix</keyword>
<dbReference type="AlphaFoldDB" id="A0A1H7TME5"/>
<dbReference type="Proteomes" id="UP000198990">
    <property type="component" value="Unassembled WGS sequence"/>
</dbReference>
<dbReference type="InterPro" id="IPR046166">
    <property type="entry name" value="DUF6168"/>
</dbReference>
<organism evidence="2 3">
    <name type="scientific">Maribacter orientalis</name>
    <dbReference type="NCBI Taxonomy" id="228957"/>
    <lineage>
        <taxon>Bacteria</taxon>
        <taxon>Pseudomonadati</taxon>
        <taxon>Bacteroidota</taxon>
        <taxon>Flavobacteriia</taxon>
        <taxon>Flavobacteriales</taxon>
        <taxon>Flavobacteriaceae</taxon>
        <taxon>Maribacter</taxon>
    </lineage>
</organism>
<feature type="transmembrane region" description="Helical" evidence="1">
    <location>
        <begin position="101"/>
        <end position="121"/>
    </location>
</feature>
<keyword evidence="3" id="KW-1185">Reference proteome</keyword>
<feature type="transmembrane region" description="Helical" evidence="1">
    <location>
        <begin position="42"/>
        <end position="62"/>
    </location>
</feature>
<evidence type="ECO:0000313" key="2">
    <source>
        <dbReference type="EMBL" id="SEL85017.1"/>
    </source>
</evidence>
<protein>
    <submittedName>
        <fullName evidence="2">Uncharacterized protein</fullName>
    </submittedName>
</protein>
<dbReference type="Pfam" id="PF19665">
    <property type="entry name" value="DUF6168"/>
    <property type="match status" value="1"/>
</dbReference>
<dbReference type="EMBL" id="FNZN01000006">
    <property type="protein sequence ID" value="SEL85017.1"/>
    <property type="molecule type" value="Genomic_DNA"/>
</dbReference>
<name>A0A1H7TME5_9FLAO</name>
<evidence type="ECO:0000256" key="1">
    <source>
        <dbReference type="SAM" id="Phobius"/>
    </source>
</evidence>
<proteinExistence type="predicted"/>
<accession>A0A1H7TME5</accession>
<dbReference type="STRING" id="228957.SAMN04488008_10657"/>
<evidence type="ECO:0000313" key="3">
    <source>
        <dbReference type="Proteomes" id="UP000198990"/>
    </source>
</evidence>
<keyword evidence="1" id="KW-0472">Membrane</keyword>
<dbReference type="RefSeq" id="WP_394332504.1">
    <property type="nucleotide sequence ID" value="NZ_FNZN01000006.1"/>
</dbReference>
<feature type="transmembrane region" description="Helical" evidence="1">
    <location>
        <begin position="69"/>
        <end position="89"/>
    </location>
</feature>
<keyword evidence="1" id="KW-0812">Transmembrane</keyword>
<feature type="transmembrane region" description="Helical" evidence="1">
    <location>
        <begin position="5"/>
        <end position="22"/>
    </location>
</feature>
<gene>
    <name evidence="2" type="ORF">SAMN04488008_10657</name>
</gene>
<sequence>MLKNILIIIVVFLFVGTTSYFSHLFLLEEEHQLFIPLLKKAYLFHFSFSLILLLTFVILAQYDKYFVQLGFIYMGLLVFKIVVFAVLFYPQLLGENLLSSFYRASLLIPVIVFLLLEVIFISKIMRGKKAKI</sequence>